<comment type="similarity">
    <text evidence="1">Belongs to the bacterial ribosomal protein bS21 family.</text>
</comment>
<keyword evidence="2" id="KW-0689">Ribosomal protein</keyword>
<dbReference type="Proteomes" id="UP000307173">
    <property type="component" value="Unassembled WGS sequence"/>
</dbReference>
<evidence type="ECO:0000256" key="3">
    <source>
        <dbReference type="ARBA" id="ARBA00023274"/>
    </source>
</evidence>
<dbReference type="Pfam" id="PF01165">
    <property type="entry name" value="Ribosomal_S21"/>
    <property type="match status" value="1"/>
</dbReference>
<dbReference type="InterPro" id="IPR001911">
    <property type="entry name" value="Ribosomal_bS21"/>
</dbReference>
<dbReference type="PANTHER" id="PTHR41237:SF1">
    <property type="entry name" value="SMALL RIBOSOMAL SUBUNIT PROTEIN BS21M"/>
    <property type="match status" value="1"/>
</dbReference>
<evidence type="ECO:0000313" key="4">
    <source>
        <dbReference type="EMBL" id="TID14895.1"/>
    </source>
</evidence>
<keyword evidence="3" id="KW-0687">Ribonucleoprotein</keyword>
<dbReference type="EMBL" id="SELW01000657">
    <property type="protein sequence ID" value="TID14895.1"/>
    <property type="molecule type" value="Genomic_DNA"/>
</dbReference>
<evidence type="ECO:0008006" key="6">
    <source>
        <dbReference type="Google" id="ProtNLM"/>
    </source>
</evidence>
<sequence>MFARVSRFGTVFVRHNSQKTSSIIDSLKATAAKNNETSSINKFINKNLGEDAPGSFYSNKRVFEPIFDAEPDPYDYATRFVVQDKIAGRSVNVMNKDLDRAISQLDSLTRSSKLREISQYQRFFTKPNKRRLAKKIANRKKVFETGIAKLFEVVRDAVRKGY</sequence>
<name>A0A4T0WVS0_9ASCO</name>
<comment type="caution">
    <text evidence="4">The sequence shown here is derived from an EMBL/GenBank/DDBJ whole genome shotgun (WGS) entry which is preliminary data.</text>
</comment>
<dbReference type="AlphaFoldDB" id="A0A4T0WVS0"/>
<gene>
    <name evidence="4" type="ORF">CANINC_004566</name>
</gene>
<accession>A0A4T0WVS0</accession>
<organism evidence="4 5">
    <name type="scientific">Pichia inconspicua</name>
    <dbReference type="NCBI Taxonomy" id="52247"/>
    <lineage>
        <taxon>Eukaryota</taxon>
        <taxon>Fungi</taxon>
        <taxon>Dikarya</taxon>
        <taxon>Ascomycota</taxon>
        <taxon>Saccharomycotina</taxon>
        <taxon>Pichiomycetes</taxon>
        <taxon>Pichiales</taxon>
        <taxon>Pichiaceae</taxon>
        <taxon>Pichia</taxon>
    </lineage>
</organism>
<dbReference type="PANTHER" id="PTHR41237">
    <property type="entry name" value="37S RIBOSOMAL PROTEIN MRP21, MITOCHONDRIAL"/>
    <property type="match status" value="1"/>
</dbReference>
<keyword evidence="5" id="KW-1185">Reference proteome</keyword>
<evidence type="ECO:0000313" key="5">
    <source>
        <dbReference type="Proteomes" id="UP000307173"/>
    </source>
</evidence>
<reference evidence="4 5" key="1">
    <citation type="journal article" date="2019" name="Front. Genet.">
        <title>Whole-Genome Sequencing of the Opportunistic Yeast Pathogen Candida inconspicua Uncovers Its Hybrid Origin.</title>
        <authorList>
            <person name="Mixao V."/>
            <person name="Hansen A.P."/>
            <person name="Saus E."/>
            <person name="Boekhout T."/>
            <person name="Lass-Florl C."/>
            <person name="Gabaldon T."/>
        </authorList>
    </citation>
    <scope>NUCLEOTIDE SEQUENCE [LARGE SCALE GENOMIC DNA]</scope>
    <source>
        <strain evidence="4 5">CBS 180</strain>
    </source>
</reference>
<evidence type="ECO:0000256" key="1">
    <source>
        <dbReference type="ARBA" id="ARBA00006640"/>
    </source>
</evidence>
<dbReference type="GO" id="GO:0070124">
    <property type="term" value="P:mitochondrial translational initiation"/>
    <property type="evidence" value="ECO:0007669"/>
    <property type="project" value="TreeGrafter"/>
</dbReference>
<dbReference type="OrthoDB" id="2501249at2759"/>
<proteinExistence type="inferred from homology"/>
<dbReference type="GO" id="GO:0003735">
    <property type="term" value="F:structural constituent of ribosome"/>
    <property type="evidence" value="ECO:0007669"/>
    <property type="project" value="InterPro"/>
</dbReference>
<dbReference type="InterPro" id="IPR052837">
    <property type="entry name" value="Mitoribosomal_bS21"/>
</dbReference>
<dbReference type="STRING" id="52247.A0A4T0WVS0"/>
<evidence type="ECO:0000256" key="2">
    <source>
        <dbReference type="ARBA" id="ARBA00022980"/>
    </source>
</evidence>
<protein>
    <recommendedName>
        <fullName evidence="6">Ribosomal protein S21</fullName>
    </recommendedName>
</protein>
<dbReference type="GO" id="GO:0005763">
    <property type="term" value="C:mitochondrial small ribosomal subunit"/>
    <property type="evidence" value="ECO:0007669"/>
    <property type="project" value="TreeGrafter"/>
</dbReference>